<evidence type="ECO:0000313" key="1">
    <source>
        <dbReference type="EMBL" id="KAL1605920.1"/>
    </source>
</evidence>
<gene>
    <name evidence="1" type="ORF">SLS59_003042</name>
</gene>
<dbReference type="EMBL" id="JAKIXB020000008">
    <property type="protein sequence ID" value="KAL1605920.1"/>
    <property type="molecule type" value="Genomic_DNA"/>
</dbReference>
<name>A0ABR3RNA2_9PLEO</name>
<reference evidence="1 2" key="1">
    <citation type="submission" date="2024-02" db="EMBL/GenBank/DDBJ databases">
        <title>De novo assembly and annotation of 12 fungi associated with fruit tree decline syndrome in Ontario, Canada.</title>
        <authorList>
            <person name="Sulman M."/>
            <person name="Ellouze W."/>
            <person name="Ilyukhin E."/>
        </authorList>
    </citation>
    <scope>NUCLEOTIDE SEQUENCE [LARGE SCALE GENOMIC DNA]</scope>
    <source>
        <strain evidence="1 2">M97-236</strain>
    </source>
</reference>
<keyword evidence="2" id="KW-1185">Reference proteome</keyword>
<comment type="caution">
    <text evidence="1">The sequence shown here is derived from an EMBL/GenBank/DDBJ whole genome shotgun (WGS) entry which is preliminary data.</text>
</comment>
<dbReference type="Proteomes" id="UP001521222">
    <property type="component" value="Unassembled WGS sequence"/>
</dbReference>
<sequence>MEAREGRSGNAFACERCKGPAKLHAPFSNFEQVVSTRFDVFPQTPLAYAKDARLRQEAGQNICHRGDDGTGLSSTARTAVGNHRALPISRESPANLSACAGSTGQGITSYFERTSPSTPKF</sequence>
<proteinExistence type="predicted"/>
<evidence type="ECO:0000313" key="2">
    <source>
        <dbReference type="Proteomes" id="UP001521222"/>
    </source>
</evidence>
<organism evidence="1 2">
    <name type="scientific">Nothophoma quercina</name>
    <dbReference type="NCBI Taxonomy" id="749835"/>
    <lineage>
        <taxon>Eukaryota</taxon>
        <taxon>Fungi</taxon>
        <taxon>Dikarya</taxon>
        <taxon>Ascomycota</taxon>
        <taxon>Pezizomycotina</taxon>
        <taxon>Dothideomycetes</taxon>
        <taxon>Pleosporomycetidae</taxon>
        <taxon>Pleosporales</taxon>
        <taxon>Pleosporineae</taxon>
        <taxon>Didymellaceae</taxon>
        <taxon>Nothophoma</taxon>
    </lineage>
</organism>
<accession>A0ABR3RNA2</accession>
<protein>
    <submittedName>
        <fullName evidence="1">Uncharacterized protein</fullName>
    </submittedName>
</protein>